<keyword evidence="10 11" id="KW-0998">Cell outer membrane</keyword>
<keyword evidence="17" id="KW-1185">Reference proteome</keyword>
<dbReference type="GO" id="GO:0015344">
    <property type="term" value="F:siderophore uptake transmembrane transporter activity"/>
    <property type="evidence" value="ECO:0007669"/>
    <property type="project" value="TreeGrafter"/>
</dbReference>
<dbReference type="InterPro" id="IPR012910">
    <property type="entry name" value="Plug_dom"/>
</dbReference>
<dbReference type="Pfam" id="PF00593">
    <property type="entry name" value="TonB_dep_Rec_b-barrel"/>
    <property type="match status" value="1"/>
</dbReference>
<evidence type="ECO:0000256" key="3">
    <source>
        <dbReference type="ARBA" id="ARBA00022448"/>
    </source>
</evidence>
<dbReference type="SUPFAM" id="SSF56935">
    <property type="entry name" value="Porins"/>
    <property type="match status" value="1"/>
</dbReference>
<dbReference type="InterPro" id="IPR000531">
    <property type="entry name" value="Beta-barrel_TonB"/>
</dbReference>
<evidence type="ECO:0000256" key="2">
    <source>
        <dbReference type="ARBA" id="ARBA00009810"/>
    </source>
</evidence>
<evidence type="ECO:0000256" key="4">
    <source>
        <dbReference type="ARBA" id="ARBA00022452"/>
    </source>
</evidence>
<evidence type="ECO:0000256" key="13">
    <source>
        <dbReference type="SAM" id="SignalP"/>
    </source>
</evidence>
<evidence type="ECO:0000313" key="17">
    <source>
        <dbReference type="Proteomes" id="UP000070186"/>
    </source>
</evidence>
<keyword evidence="6 13" id="KW-0732">Signal</keyword>
<dbReference type="Proteomes" id="UP000070186">
    <property type="component" value="Unassembled WGS sequence"/>
</dbReference>
<protein>
    <recommendedName>
        <fullName evidence="18">TonB-dependent receptor</fullName>
    </recommendedName>
</protein>
<evidence type="ECO:0000256" key="1">
    <source>
        <dbReference type="ARBA" id="ARBA00004571"/>
    </source>
</evidence>
<evidence type="ECO:0000256" key="9">
    <source>
        <dbReference type="ARBA" id="ARBA00023170"/>
    </source>
</evidence>
<name>A0A133XM97_9RHOO</name>
<feature type="signal peptide" evidence="13">
    <location>
        <begin position="1"/>
        <end position="28"/>
    </location>
</feature>
<dbReference type="PROSITE" id="PS52016">
    <property type="entry name" value="TONB_DEPENDENT_REC_3"/>
    <property type="match status" value="1"/>
</dbReference>
<reference evidence="16 17" key="1">
    <citation type="submission" date="2015-12" db="EMBL/GenBank/DDBJ databases">
        <title>Nitrous oxide reduction kinetics distinguish bacteria harboring typical versus atypical NosZ.</title>
        <authorList>
            <person name="Yoon S."/>
            <person name="Nissen S."/>
            <person name="Park D."/>
            <person name="Sanford R.A."/>
            <person name="Loeffler F.E."/>
        </authorList>
    </citation>
    <scope>NUCLEOTIDE SEQUENCE [LARGE SCALE GENOMIC DNA]</scope>
    <source>
        <strain evidence="16 17">ATCC BAA-841</strain>
    </source>
</reference>
<evidence type="ECO:0000256" key="5">
    <source>
        <dbReference type="ARBA" id="ARBA00022692"/>
    </source>
</evidence>
<evidence type="ECO:0000313" key="16">
    <source>
        <dbReference type="EMBL" id="KXB32069.1"/>
    </source>
</evidence>
<comment type="similarity">
    <text evidence="2 11 12">Belongs to the TonB-dependent receptor family.</text>
</comment>
<evidence type="ECO:0008006" key="18">
    <source>
        <dbReference type="Google" id="ProtNLM"/>
    </source>
</evidence>
<dbReference type="Gene3D" id="2.170.130.10">
    <property type="entry name" value="TonB-dependent receptor, plug domain"/>
    <property type="match status" value="1"/>
</dbReference>
<dbReference type="GO" id="GO:0044718">
    <property type="term" value="P:siderophore transmembrane transport"/>
    <property type="evidence" value="ECO:0007669"/>
    <property type="project" value="TreeGrafter"/>
</dbReference>
<evidence type="ECO:0000259" key="14">
    <source>
        <dbReference type="Pfam" id="PF00593"/>
    </source>
</evidence>
<keyword evidence="4 11" id="KW-1134">Transmembrane beta strand</keyword>
<evidence type="ECO:0000256" key="8">
    <source>
        <dbReference type="ARBA" id="ARBA00023136"/>
    </source>
</evidence>
<comment type="caution">
    <text evidence="16">The sequence shown here is derived from an EMBL/GenBank/DDBJ whole genome shotgun (WGS) entry which is preliminary data.</text>
</comment>
<dbReference type="PROSITE" id="PS51318">
    <property type="entry name" value="TAT"/>
    <property type="match status" value="1"/>
</dbReference>
<organism evidence="16 17">
    <name type="scientific">Dechloromonas denitrificans</name>
    <dbReference type="NCBI Taxonomy" id="281362"/>
    <lineage>
        <taxon>Bacteria</taxon>
        <taxon>Pseudomonadati</taxon>
        <taxon>Pseudomonadota</taxon>
        <taxon>Betaproteobacteria</taxon>
        <taxon>Rhodocyclales</taxon>
        <taxon>Azonexaceae</taxon>
        <taxon>Dechloromonas</taxon>
    </lineage>
</organism>
<dbReference type="PANTHER" id="PTHR30069:SF29">
    <property type="entry name" value="HEMOGLOBIN AND HEMOGLOBIN-HAPTOGLOBIN-BINDING PROTEIN 1-RELATED"/>
    <property type="match status" value="1"/>
</dbReference>
<accession>A0A133XM97</accession>
<keyword evidence="5 11" id="KW-0812">Transmembrane</keyword>
<dbReference type="Pfam" id="PF07715">
    <property type="entry name" value="Plug"/>
    <property type="match status" value="1"/>
</dbReference>
<evidence type="ECO:0000256" key="12">
    <source>
        <dbReference type="RuleBase" id="RU003357"/>
    </source>
</evidence>
<keyword evidence="9" id="KW-0675">Receptor</keyword>
<dbReference type="GO" id="GO:0009279">
    <property type="term" value="C:cell outer membrane"/>
    <property type="evidence" value="ECO:0007669"/>
    <property type="project" value="UniProtKB-SubCell"/>
</dbReference>
<dbReference type="InterPro" id="IPR039426">
    <property type="entry name" value="TonB-dep_rcpt-like"/>
</dbReference>
<dbReference type="Gene3D" id="2.40.170.20">
    <property type="entry name" value="TonB-dependent receptor, beta-barrel domain"/>
    <property type="match status" value="1"/>
</dbReference>
<evidence type="ECO:0000256" key="11">
    <source>
        <dbReference type="PROSITE-ProRule" id="PRU01360"/>
    </source>
</evidence>
<evidence type="ECO:0000259" key="15">
    <source>
        <dbReference type="Pfam" id="PF07715"/>
    </source>
</evidence>
<dbReference type="AlphaFoldDB" id="A0A133XM97"/>
<keyword evidence="7 12" id="KW-0798">TonB box</keyword>
<sequence>MSMSLSRRRLPRASALLLALMAAGLARAEFDAIEIPLEDLVNVRIMSTPKFAENADAIPSVVSILKREDIRLYGWRSLGDALRTLQGFNVTNDHTYTYAGVRGISAPGDYRPRLQILIDGVPINENIYAGAPVDSAFPLDLDLVERIEVVRGPSASVYGGDAMFGVINVITRSGQSLKGSELGLALGSGQEGRARLSWGGRAKETDLLLSVSGFDAGGRSLNFDDVSASGEPQRAHGVGAENGGQLFVRARGSDWRFTLIHSERDKTVPTASYGTIFDDHGHRESDRYSLAELAKDWQINARTALYQRLYVGEYGYDANFPYDYSPDVARVINRDRARGNWWGFENRLVSTAWSDQRWTLGLEYRFDTRQYQLNDDPGYGCYGVGSAPCLNDSRQRRQGTLYLQDEIQLGSANLLTLGVRYDQVPGQESFWSPRLGLVHDGADYGIFKLLYGTAFRTPSVYERFYVAPSYSYGNPDVQSEKMQSLEFAWEKRLGLTSRLTAALYTFNLQRLVSTDTTGQAMNGSTVRATGLELEYEQQWSNRARLRTGYTTQYAANAEGGMDNSPQHMLKLNLAVPTGLAGLMAAFEGQWVSERRAAGGSEKVPAYGLANLNFSYAPATQPWEVSFGIYNLFDQRYQDPVSVDEQLPITRWRMPQLGRSVLLKTIFRF</sequence>
<dbReference type="STRING" id="281362.AT959_03130"/>
<dbReference type="InterPro" id="IPR037066">
    <property type="entry name" value="Plug_dom_sf"/>
</dbReference>
<proteinExistence type="inferred from homology"/>
<dbReference type="InterPro" id="IPR006311">
    <property type="entry name" value="TAT_signal"/>
</dbReference>
<dbReference type="EMBL" id="LODL01000007">
    <property type="protein sequence ID" value="KXB32069.1"/>
    <property type="molecule type" value="Genomic_DNA"/>
</dbReference>
<feature type="domain" description="TonB-dependent receptor plug" evidence="15">
    <location>
        <begin position="57"/>
        <end position="166"/>
    </location>
</feature>
<evidence type="ECO:0000256" key="6">
    <source>
        <dbReference type="ARBA" id="ARBA00022729"/>
    </source>
</evidence>
<evidence type="ECO:0000256" key="10">
    <source>
        <dbReference type="ARBA" id="ARBA00023237"/>
    </source>
</evidence>
<keyword evidence="8 11" id="KW-0472">Membrane</keyword>
<feature type="domain" description="TonB-dependent receptor-like beta-barrel" evidence="14">
    <location>
        <begin position="273"/>
        <end position="631"/>
    </location>
</feature>
<gene>
    <name evidence="16" type="ORF">AT959_03130</name>
</gene>
<keyword evidence="3 11" id="KW-0813">Transport</keyword>
<comment type="subcellular location">
    <subcellularLocation>
        <location evidence="1 11">Cell outer membrane</location>
        <topology evidence="1 11">Multi-pass membrane protein</topology>
    </subcellularLocation>
</comment>
<evidence type="ECO:0000256" key="7">
    <source>
        <dbReference type="ARBA" id="ARBA00023077"/>
    </source>
</evidence>
<dbReference type="InterPro" id="IPR036942">
    <property type="entry name" value="Beta-barrel_TonB_sf"/>
</dbReference>
<dbReference type="PANTHER" id="PTHR30069">
    <property type="entry name" value="TONB-DEPENDENT OUTER MEMBRANE RECEPTOR"/>
    <property type="match status" value="1"/>
</dbReference>
<feature type="chain" id="PRO_5007459555" description="TonB-dependent receptor" evidence="13">
    <location>
        <begin position="29"/>
        <end position="668"/>
    </location>
</feature>